<dbReference type="GO" id="GO:0006829">
    <property type="term" value="P:zinc ion transport"/>
    <property type="evidence" value="ECO:0007669"/>
    <property type="project" value="InterPro"/>
</dbReference>
<evidence type="ECO:0000313" key="9">
    <source>
        <dbReference type="EMBL" id="MBB2891629.1"/>
    </source>
</evidence>
<evidence type="ECO:0000313" key="10">
    <source>
        <dbReference type="Proteomes" id="UP000559182"/>
    </source>
</evidence>
<dbReference type="EMBL" id="JACHVQ010000001">
    <property type="protein sequence ID" value="MBB2891629.1"/>
    <property type="molecule type" value="Genomic_DNA"/>
</dbReference>
<feature type="transmembrane region" description="Helical" evidence="7">
    <location>
        <begin position="92"/>
        <end position="116"/>
    </location>
</feature>
<dbReference type="InterPro" id="IPR027469">
    <property type="entry name" value="Cation_efflux_TMD_sf"/>
</dbReference>
<gene>
    <name evidence="9" type="ORF">FHU39_001613</name>
</gene>
<evidence type="ECO:0000256" key="5">
    <source>
        <dbReference type="ARBA" id="ARBA00023136"/>
    </source>
</evidence>
<evidence type="ECO:0000256" key="2">
    <source>
        <dbReference type="ARBA" id="ARBA00022448"/>
    </source>
</evidence>
<keyword evidence="3 7" id="KW-0812">Transmembrane</keyword>
<feature type="transmembrane region" description="Helical" evidence="7">
    <location>
        <begin position="179"/>
        <end position="199"/>
    </location>
</feature>
<evidence type="ECO:0000256" key="7">
    <source>
        <dbReference type="SAM" id="Phobius"/>
    </source>
</evidence>
<evidence type="ECO:0000256" key="6">
    <source>
        <dbReference type="SAM" id="MobiDB-lite"/>
    </source>
</evidence>
<dbReference type="PANTHER" id="PTHR13414:SF9">
    <property type="entry name" value="PROTON-COUPLED ZINC ANTIPORTER SLC30A9, MITOCHONDRIAL"/>
    <property type="match status" value="1"/>
</dbReference>
<dbReference type="PANTHER" id="PTHR13414">
    <property type="entry name" value="HUEL-CATION TRANSPORTER"/>
    <property type="match status" value="1"/>
</dbReference>
<dbReference type="NCBIfam" id="TIGR01297">
    <property type="entry name" value="CDF"/>
    <property type="match status" value="1"/>
</dbReference>
<dbReference type="InterPro" id="IPR002524">
    <property type="entry name" value="Cation_efflux"/>
</dbReference>
<feature type="transmembrane region" description="Helical" evidence="7">
    <location>
        <begin position="128"/>
        <end position="147"/>
    </location>
</feature>
<evidence type="ECO:0000256" key="3">
    <source>
        <dbReference type="ARBA" id="ARBA00022692"/>
    </source>
</evidence>
<proteinExistence type="predicted"/>
<comment type="caution">
    <text evidence="9">The sequence shown here is derived from an EMBL/GenBank/DDBJ whole genome shotgun (WGS) entry which is preliminary data.</text>
</comment>
<dbReference type="RefSeq" id="WP_183319873.1">
    <property type="nucleotide sequence ID" value="NZ_JACHVQ010000001.1"/>
</dbReference>
<feature type="region of interest" description="Disordered" evidence="6">
    <location>
        <begin position="314"/>
        <end position="334"/>
    </location>
</feature>
<keyword evidence="2" id="KW-0813">Transport</keyword>
<name>A0A839N4E6_9MICO</name>
<dbReference type="GO" id="GO:0016020">
    <property type="term" value="C:membrane"/>
    <property type="evidence" value="ECO:0007669"/>
    <property type="project" value="UniProtKB-SubCell"/>
</dbReference>
<evidence type="ECO:0000256" key="4">
    <source>
        <dbReference type="ARBA" id="ARBA00022989"/>
    </source>
</evidence>
<feature type="domain" description="Cation efflux protein transmembrane" evidence="8">
    <location>
        <begin position="26"/>
        <end position="233"/>
    </location>
</feature>
<sequence>MEPRHVDTFDVGIDSGEGGGESTLTVLIAMCANLLVAIAKTIAAVITASASLVAEAAHSWADTGNEVFLIIADKRSRKAADRQHPLGYGREAYVWSLFAALGLFVAGAAVSIWHGIQELIHPEAASDFLVGYIVLALSFVLEGVSFLQSVRQASAEAEHYDRELLEHVLRTSDPTLRAVFAEDAAALIGLVIAGAGLGLHQITGSPAPDSIGSILVGLVLGVVAVVLIRRNIGFLVGEEVSFEVRAAALRALLAQPEVARVTYLRLEFVGPRKVYLVGDVDLTGDRAEHVVAERLRALEAKISASPAVAGTVLSLSSSDEESLTPDDPHPTVPR</sequence>
<dbReference type="Gene3D" id="1.20.1510.10">
    <property type="entry name" value="Cation efflux protein transmembrane domain"/>
    <property type="match status" value="1"/>
</dbReference>
<protein>
    <submittedName>
        <fullName evidence="9">Cation diffusion facilitator family transporter</fullName>
    </submittedName>
</protein>
<dbReference type="SUPFAM" id="SSF161111">
    <property type="entry name" value="Cation efflux protein transmembrane domain-like"/>
    <property type="match status" value="1"/>
</dbReference>
<dbReference type="InterPro" id="IPR040177">
    <property type="entry name" value="SLC30A9"/>
</dbReference>
<dbReference type="GO" id="GO:0008324">
    <property type="term" value="F:monoatomic cation transmembrane transporter activity"/>
    <property type="evidence" value="ECO:0007669"/>
    <property type="project" value="InterPro"/>
</dbReference>
<organism evidence="9 10">
    <name type="scientific">Flexivirga oryzae</name>
    <dbReference type="NCBI Taxonomy" id="1794944"/>
    <lineage>
        <taxon>Bacteria</taxon>
        <taxon>Bacillati</taxon>
        <taxon>Actinomycetota</taxon>
        <taxon>Actinomycetes</taxon>
        <taxon>Micrococcales</taxon>
        <taxon>Dermacoccaceae</taxon>
        <taxon>Flexivirga</taxon>
    </lineage>
</organism>
<dbReference type="AlphaFoldDB" id="A0A839N4E6"/>
<keyword evidence="4 7" id="KW-1133">Transmembrane helix</keyword>
<keyword evidence="10" id="KW-1185">Reference proteome</keyword>
<evidence type="ECO:0000256" key="1">
    <source>
        <dbReference type="ARBA" id="ARBA00004141"/>
    </source>
</evidence>
<accession>A0A839N4E6</accession>
<reference evidence="9 10" key="1">
    <citation type="submission" date="2020-08" db="EMBL/GenBank/DDBJ databases">
        <title>Sequencing the genomes of 1000 actinobacteria strains.</title>
        <authorList>
            <person name="Klenk H.-P."/>
        </authorList>
    </citation>
    <scope>NUCLEOTIDE SEQUENCE [LARGE SCALE GENOMIC DNA]</scope>
    <source>
        <strain evidence="9 10">DSM 105369</strain>
    </source>
</reference>
<feature type="transmembrane region" description="Helical" evidence="7">
    <location>
        <begin position="211"/>
        <end position="228"/>
    </location>
</feature>
<evidence type="ECO:0000259" key="8">
    <source>
        <dbReference type="Pfam" id="PF01545"/>
    </source>
</evidence>
<dbReference type="InterPro" id="IPR058533">
    <property type="entry name" value="Cation_efflux_TM"/>
</dbReference>
<dbReference type="Pfam" id="PF01545">
    <property type="entry name" value="Cation_efflux"/>
    <property type="match status" value="1"/>
</dbReference>
<dbReference type="Proteomes" id="UP000559182">
    <property type="component" value="Unassembled WGS sequence"/>
</dbReference>
<keyword evidence="5 7" id="KW-0472">Membrane</keyword>
<comment type="subcellular location">
    <subcellularLocation>
        <location evidence="1">Membrane</location>
        <topology evidence="1">Multi-pass membrane protein</topology>
    </subcellularLocation>
</comment>